<evidence type="ECO:0000313" key="2">
    <source>
        <dbReference type="EMBL" id="CBJ48923.1"/>
    </source>
</evidence>
<dbReference type="AlphaFoldDB" id="D7G4M0"/>
<gene>
    <name evidence="2" type="ORF">Esi_0057_0111</name>
</gene>
<protein>
    <submittedName>
        <fullName evidence="2">Uncharacterized protein</fullName>
    </submittedName>
</protein>
<feature type="region of interest" description="Disordered" evidence="1">
    <location>
        <begin position="145"/>
        <end position="192"/>
    </location>
</feature>
<feature type="compositionally biased region" description="Basic and acidic residues" evidence="1">
    <location>
        <begin position="145"/>
        <end position="190"/>
    </location>
</feature>
<dbReference type="InParanoid" id="D7G4M0"/>
<feature type="region of interest" description="Disordered" evidence="1">
    <location>
        <begin position="205"/>
        <end position="229"/>
    </location>
</feature>
<feature type="region of interest" description="Disordered" evidence="1">
    <location>
        <begin position="1"/>
        <end position="29"/>
    </location>
</feature>
<dbReference type="EMBL" id="FN649760">
    <property type="protein sequence ID" value="CBJ48923.1"/>
    <property type="molecule type" value="Genomic_DNA"/>
</dbReference>
<feature type="compositionally biased region" description="Basic and acidic residues" evidence="1">
    <location>
        <begin position="13"/>
        <end position="29"/>
    </location>
</feature>
<proteinExistence type="predicted"/>
<evidence type="ECO:0000256" key="1">
    <source>
        <dbReference type="SAM" id="MobiDB-lite"/>
    </source>
</evidence>
<reference evidence="2 3" key="1">
    <citation type="journal article" date="2010" name="Nature">
        <title>The Ectocarpus genome and the independent evolution of multicellularity in brown algae.</title>
        <authorList>
            <person name="Cock J.M."/>
            <person name="Sterck L."/>
            <person name="Rouze P."/>
            <person name="Scornet D."/>
            <person name="Allen A.E."/>
            <person name="Amoutzias G."/>
            <person name="Anthouard V."/>
            <person name="Artiguenave F."/>
            <person name="Aury J.M."/>
            <person name="Badger J.H."/>
            <person name="Beszteri B."/>
            <person name="Billiau K."/>
            <person name="Bonnet E."/>
            <person name="Bothwell J.H."/>
            <person name="Bowler C."/>
            <person name="Boyen C."/>
            <person name="Brownlee C."/>
            <person name="Carrano C.J."/>
            <person name="Charrier B."/>
            <person name="Cho G.Y."/>
            <person name="Coelho S.M."/>
            <person name="Collen J."/>
            <person name="Corre E."/>
            <person name="Da Silva C."/>
            <person name="Delage L."/>
            <person name="Delaroque N."/>
            <person name="Dittami S.M."/>
            <person name="Doulbeau S."/>
            <person name="Elias M."/>
            <person name="Farnham G."/>
            <person name="Gachon C.M."/>
            <person name="Gschloessl B."/>
            <person name="Heesch S."/>
            <person name="Jabbari K."/>
            <person name="Jubin C."/>
            <person name="Kawai H."/>
            <person name="Kimura K."/>
            <person name="Kloareg B."/>
            <person name="Kupper F.C."/>
            <person name="Lang D."/>
            <person name="Le Bail A."/>
            <person name="Leblanc C."/>
            <person name="Lerouge P."/>
            <person name="Lohr M."/>
            <person name="Lopez P.J."/>
            <person name="Martens C."/>
            <person name="Maumus F."/>
            <person name="Michel G."/>
            <person name="Miranda-Saavedra D."/>
            <person name="Morales J."/>
            <person name="Moreau H."/>
            <person name="Motomura T."/>
            <person name="Nagasato C."/>
            <person name="Napoli C.A."/>
            <person name="Nelson D.R."/>
            <person name="Nyvall-Collen P."/>
            <person name="Peters A.F."/>
            <person name="Pommier C."/>
            <person name="Potin P."/>
            <person name="Poulain J."/>
            <person name="Quesneville H."/>
            <person name="Read B."/>
            <person name="Rensing S.A."/>
            <person name="Ritter A."/>
            <person name="Rousvoal S."/>
            <person name="Samanta M."/>
            <person name="Samson G."/>
            <person name="Schroeder D.C."/>
            <person name="Segurens B."/>
            <person name="Strittmatter M."/>
            <person name="Tonon T."/>
            <person name="Tregear J.W."/>
            <person name="Valentin K."/>
            <person name="von Dassow P."/>
            <person name="Yamagishi T."/>
            <person name="Van de Peer Y."/>
            <person name="Wincker P."/>
        </authorList>
    </citation>
    <scope>NUCLEOTIDE SEQUENCE [LARGE SCALE GENOMIC DNA]</scope>
    <source>
        <strain evidence="3">Ec32 / CCAP1310/4</strain>
    </source>
</reference>
<keyword evidence="3" id="KW-1185">Reference proteome</keyword>
<accession>D7G4M0</accession>
<evidence type="ECO:0000313" key="3">
    <source>
        <dbReference type="Proteomes" id="UP000002630"/>
    </source>
</evidence>
<sequence>MGMEVSRKRRDLRRFGEFPTDPRLDPRTAGLRRDHFQQTMMRKTRTWPMLCRKERVVWAQVEKSEEALAQLGHSLQEKRLEIRTLKERVVSLEQAISALAERKEEIKAGLDAEVAKIERLRDEARQRAKDFKEAQDPLVPLRCRREELKDEKSQKTEEKDHISERLKSAREEAKRRASDERERTLHHEILQDLSSVTASDTCKIIKMQPPRKGDHNQTTLEEPFGASAS</sequence>
<organism evidence="2 3">
    <name type="scientific">Ectocarpus siliculosus</name>
    <name type="common">Brown alga</name>
    <name type="synonym">Conferva siliculosa</name>
    <dbReference type="NCBI Taxonomy" id="2880"/>
    <lineage>
        <taxon>Eukaryota</taxon>
        <taxon>Sar</taxon>
        <taxon>Stramenopiles</taxon>
        <taxon>Ochrophyta</taxon>
        <taxon>PX clade</taxon>
        <taxon>Phaeophyceae</taxon>
        <taxon>Ectocarpales</taxon>
        <taxon>Ectocarpaceae</taxon>
        <taxon>Ectocarpus</taxon>
    </lineage>
</organism>
<name>D7G4M0_ECTSI</name>
<dbReference type="Proteomes" id="UP000002630">
    <property type="component" value="Unassembled WGS sequence"/>
</dbReference>